<dbReference type="Pfam" id="PF00501">
    <property type="entry name" value="AMP-binding"/>
    <property type="match status" value="1"/>
</dbReference>
<evidence type="ECO:0000256" key="6">
    <source>
        <dbReference type="ARBA" id="ARBA00022737"/>
    </source>
</evidence>
<feature type="active site" description="Proton donor; for dehydratase activity" evidence="9">
    <location>
        <position position="1155"/>
    </location>
</feature>
<dbReference type="Gene3D" id="3.40.50.12780">
    <property type="entry name" value="N-terminal domain of ligase-like"/>
    <property type="match status" value="1"/>
</dbReference>
<dbReference type="OrthoDB" id="329835at2759"/>
<dbReference type="Gene3D" id="3.40.50.720">
    <property type="entry name" value="NAD(P)-binding Rossmann-like Domain"/>
    <property type="match status" value="2"/>
</dbReference>
<dbReference type="PROSITE" id="PS52004">
    <property type="entry name" value="KS3_2"/>
    <property type="match status" value="1"/>
</dbReference>
<sequence length="3950" mass="433831">MSSYPREPIAIIGSACRFPGSSDTPSKLWDLLKNPRDVLKEFPADRLNLQRFYHQQGTTHGSTNVANYSYLLEEDPKVFDANFFGISPPEAESMDPQQRMLLEVTYEAMEAAGYPLESIQGSQTSVHVGVMNADYADIQNRDAETMSKYNATGTVRSILSNRVSYVFDLHGPSITLDTACSSSLVAMHQAVQCLQAGECDTAIVGGVNLILDPLMYITESKLSMLSPDSRSRMWDTSANGYARGEGIAALLLKPLSQALKCGDPIQAIVRGTGVNSDGRSPGITMPTAAAQAALIRRVYQQAGLDPVRDRCQFFECHGTGTKAGDPVEAQAISQALFSPGGLESPETPLYVGSIKTVIGHTEGCAGLAGVIKAILAIKNETIPPNMLFKELNPALKPFYAQLRIPVSAVPWPFLAQGTPKRVSVNSFGFGGTNSHAIIEEYLPQIENTKHDAEEDRAVGPLVLSAHTGLALLKNVESLYEYLLEHPSTSLAQLALTLQTKRTTHKIRAVFARGDHTNMLEDMQAFIMKHQSCAVSDIGFQPQLINRNEAPGVLGVFTGQGAQWATMGCGLLSYVALFRTSITRCETVLNSLPDAPSWSLLDQLKAVGTDSRLAEAAVSQPLCTAIQIALVDVLKAAGVRFHAVVGHSSGEIAAAYAAGILTLPGAMQIAYYRGVHAHLAKGRLGEAGGMIASGLSYDEAVEFCARPKFNGRLSVAASNSPTSVTLSGDLDAIEEAKQELVARDIFARPLRVDTAYHSHHMQRCSDAYLQSLSACDIQVSRPIADCVWSSSVRGDTKLLKGKLESLKGPYWIQNMEKTVFFSQALESALTSGGPFDVALEIGPHPALKGPAEETLKAAFGSAPIYAGVLKRNHDDVDALSAALGSYWSVLGAKSVDFAAFRAACSGQTGDSDLGMLTNLPTYSWDHSQSFWRESRVSRRYRLEQDTPCELLGRRMPDDSTHEYRWRNFLTLEEIPWLSGHEILGEVLMPGAGYISIALEAGKRIAGGRAIQLLEAQDFEIHHPVAIPAQSVRVETIFTARIRNSATSSLIEADFDYSYWPSSTNASVIQACSGRIKVYLGEALTDGLPPRCPVPEDLLDVSVDQAYDVLQSIGLNYQGIFRGMTDIKRMSDHAVVGAEWDTSSLGHNYLVHPALLDVVFQTSFIAKSYPANGLVRSAMLPVKIDRVAINPCVSIEARDRTAVQVDSFITHKSPTSISSDMHVYSRTNETFLEVEGLELKIAAEPEESDDVEIFCETVWTPDTSVQLVEPSRDTDHDSEQMVLAETIERVSLFYLRKVLEELNAWLQDTLELVHSMLANQPEQVDLQLVKAIGENLSKVVTGEAQLLEVMLTDNMLSRLYVDGCGFVVINKEIETLLHKITQKFPRAHFLEVGAGTGGTTKGILNAIGNSYDSYTFTDISTGFFEKASERLEAHDKRISFKALDIEKSVVDQGFEQEAYDVIIAVNVLHATHDLQNTMRHVRSLLKPGGYLILGEITNTDVLRYGFIMGGLPGWWLGGGEGRRFHPCISVVEWDQLLQETGFSGADLTFNDLEDDQIHSNTLLVSRSVDLAYEQIREPLTALPMLSADTPLLLIGGSTLPIAKVRTEIQKMLPPAWKARCKVVNSIDALDVSSLEPETNVICMQELDCPLFSRPMTAACWSNLQILLLNSKRVVWLTRNRRTSSPESGMFVGIARALEQELPHLTIQMLDLEDRDVPSVIARHTMEMFVRLTLTSDQAAVDGDKLLWTLERETVISNGQTLVPRILPVKSMNKRFNASRRETVQSQVSLTHKVVELRSGRRGFMLVEVPVVASHPEDQDIKVKIKINHALPCDLSPGTEIFLCTGVAEASGKHVVILSRSNQSHIYLSQNEVVYVDPKMDIPEFLLTTRASLIAYALAKVVGNHDKLLVHGTDEVTARVFQQVWKDRILFSTSQVEAPENWIRIHSRSSVRFIRNDLPGEIHLLLDCSDVGAVMANLGKSVPSTCRRYTQKELWQQARETLSLEDWLVTAIRSTQQVLAEHRESESMTPKPTLLRAADLSGADAKTMTLNTLTDWTTDASVAMTVRPLEAKHLFRSDRTYLMIGLTGAMGITLCQWAIENGARTIVLTSRSPKTDQVWLAKTRRLGADVRIMAMDISERASVESVIKQIQHELPPLAGVCNGAMVLRDKSFLDMDVEDLNLVLQPKVKGSQNLDEVLGNIDLDFFIFLSSCAAAIGNPGQANYHAANLFMAGLAAQRRQRGLTASVIHLGYIADVGYVTRQAQSMRERLERLLFQPLSASDIHNAFAEAIVAGRPDQEGSSFDIIMGMGPSKQRIPQERQPYYFSNPRFAHFNPPTIEVVERASQQESGRNVKQQISEATSEDEAVECVFQAFRGKLASIMQLSLDGITVEQPLMDVGIDSLVAVEIRNWFTKELGATKKFLAANLQAEQAAKDTVTQSQEVTPAVPTTATPAMSSGASSGTIEAEESAPTSPGLATPASTNDQAKEGNLCLPGRTSLTLQASRMANESKVSSITRESLVSKAQTRVWFLSNNTEDSSVCNLTFLYEVDGALQVPRLEYALKTVMQRHDALRSCFYMRPGDNQLLQGVVSAPRHIFQHIRNADPSTVSEVAEEYKSHSWNLAEGPVFGMTVVSQSLRKHTIVLGYHHIIMDAFSLHLFLKDLNTAYGLRALQPSPTSYLDYVDHEQQLAESSSDDGEMAEMLKFWGKQFETNPTTLPPLPMARVLRRPASIQNKSVYVSERLDKTQWATIVKASRSLGVTPFNFHLTVLQIMLARFADVEDLCIGVADANRNDERYGETIGFFMNLLPIRLRVSMKESFGQLARNTSRATLDGLRNSRVAFDRILDVSKAPRSAAHTPLFQASINYRMGAISEVPLGDCKLSMIDGQDATNPFDISLGVLESHQGSTLLEMICNSDLYDFEGASVLMQTFMRLLLAYAKDPLVSVDGPPLYDPVEAERSIEIGMGPRMNSSGWQTTVHDRFASVTEAYKDDTAIVYMDMMLTYTQLNARARSIAKRLREDGCVSGSRVGILCEPSPAFVASMLAVLQIGAVYLPLDVSLSAGRHASIIRVAQPSVIICSNSVSGYVQDVIESNTDLTVTPRLIIAESVPEICDDEQPDHTSGYSSQDSPAALLFTSGSTGRPKGIFLTQTNLLNHIAVKTDVLSLGRETILQQSSFGFDMSMIQTLTALLNGGKLVIVPSESRRDPIEIMKIMRNNEVTLTIATPSEYKMWLRYGVEENSKHGQLALWRHACLGGEPVPDQLRRDFELLELPNLSLTNCYGPTEITAAATFQNVPLGATRDSYDSSMTVGKALPNYSIRISDVSGNPLPIGVLGEICIGGAGVALGYCDLPEQTAENFIRDSSDPKDWPFTWMYRTGDQGRLLRDGTLLLMGRMDGDTQVKVRGVRMELQEIEDTILAGSQQKLSAVIVTVQTDRLLAYATLATGVELNEKDRQQLLISSCLPLPDYMWPAKLTILEVLPLTPTGKFDRRAVEALTALDTTFSEADDTSCGDEARLTLLQGELRLLWERVLDGPNRAIVPEADFFHIGGNSMSLMRLQGAIKESMGLSVSTRVLYQASNLRQMAAAIELQKNQRQKDEVDQLINWNKETEIPLVVQEAATHIQVSCAPTIRASKKIEILLTGATSFLGGAILKALTSSLGSNVSKIHCIAVLPDEKKVVSASDSVIYYSGSLFSKRLGLSSSEFEHLESVTDLIIHAGATGHCLNAYQSLRTPNLQSTHLLAALALPRSIPVLYVSSNRVGLLSGKTAYPPLSLSAYEPPKDGSEGYTATKWASEVILEKIAEKFSLPVQISRSCVVVGTEAPNSDALNAILRYSLLIQTVPSFGNVEGFFDFKDVHEVAHEIVEDALALRPVKGETCSVRFRHHSSGIRVSMAQLREHMEGMHKLPFEQVHLAEWIDKALQAGIDPLITAYLEAMVEKGEVLRFPFLGEQA</sequence>
<dbReference type="PROSITE" id="PS00455">
    <property type="entry name" value="AMP_BINDING"/>
    <property type="match status" value="1"/>
</dbReference>
<dbReference type="GO" id="GO:0032259">
    <property type="term" value="P:methylation"/>
    <property type="evidence" value="ECO:0007669"/>
    <property type="project" value="UniProtKB-KW"/>
</dbReference>
<dbReference type="PANTHER" id="PTHR43775">
    <property type="entry name" value="FATTY ACID SYNTHASE"/>
    <property type="match status" value="1"/>
</dbReference>
<dbReference type="InterPro" id="IPR049552">
    <property type="entry name" value="PKS_DH_N"/>
</dbReference>
<dbReference type="EMBL" id="CAINUL010000010">
    <property type="protein sequence ID" value="CAD0111492.1"/>
    <property type="molecule type" value="Genomic_DNA"/>
</dbReference>
<comment type="similarity">
    <text evidence="8">In the C-terminal section; belongs to the NRP synthetase family.</text>
</comment>
<keyword evidence="2" id="KW-0597">Phosphoprotein</keyword>
<dbReference type="Gene3D" id="1.10.1200.10">
    <property type="entry name" value="ACP-like"/>
    <property type="match status" value="2"/>
</dbReference>
<dbReference type="InterPro" id="IPR042104">
    <property type="entry name" value="PKS_dehydratase_sf"/>
</dbReference>
<dbReference type="InterPro" id="IPR013217">
    <property type="entry name" value="Methyltransf_12"/>
</dbReference>
<dbReference type="InterPro" id="IPR001227">
    <property type="entry name" value="Ac_transferase_dom_sf"/>
</dbReference>
<dbReference type="InterPro" id="IPR050091">
    <property type="entry name" value="PKS_NRPS_Biosynth_Enz"/>
</dbReference>
<evidence type="ECO:0000256" key="4">
    <source>
        <dbReference type="ARBA" id="ARBA00022603"/>
    </source>
</evidence>
<feature type="active site" description="Proton acceptor; for dehydratase activity" evidence="9">
    <location>
        <position position="979"/>
    </location>
</feature>
<evidence type="ECO:0000256" key="2">
    <source>
        <dbReference type="ARBA" id="ARBA00022553"/>
    </source>
</evidence>
<name>A0A9N8KP64_9PEZI</name>
<dbReference type="InterPro" id="IPR001242">
    <property type="entry name" value="Condensation_dom"/>
</dbReference>
<dbReference type="SMART" id="SM00827">
    <property type="entry name" value="PKS_AT"/>
    <property type="match status" value="1"/>
</dbReference>
<dbReference type="SUPFAM" id="SSF55048">
    <property type="entry name" value="Probable ACP-binding domain of malonyl-CoA ACP transacylase"/>
    <property type="match status" value="1"/>
</dbReference>
<dbReference type="SMART" id="SM00825">
    <property type="entry name" value="PKS_KS"/>
    <property type="match status" value="1"/>
</dbReference>
<feature type="region of interest" description="N-terminal hotdog fold" evidence="9">
    <location>
        <begin position="947"/>
        <end position="1081"/>
    </location>
</feature>
<feature type="compositionally biased region" description="Low complexity" evidence="10">
    <location>
        <begin position="2440"/>
        <end position="2451"/>
    </location>
</feature>
<dbReference type="CDD" id="cd02440">
    <property type="entry name" value="AdoMet_MTases"/>
    <property type="match status" value="1"/>
</dbReference>
<comment type="caution">
    <text evidence="14">The sequence shown here is derived from an EMBL/GenBank/DDBJ whole genome shotgun (WGS) entry which is preliminary data.</text>
</comment>
<dbReference type="GO" id="GO:0009403">
    <property type="term" value="P:toxin biosynthetic process"/>
    <property type="evidence" value="ECO:0007669"/>
    <property type="project" value="UniProtKB-ARBA"/>
</dbReference>
<dbReference type="Pfam" id="PF21089">
    <property type="entry name" value="PKS_DH_N"/>
    <property type="match status" value="1"/>
</dbReference>
<dbReference type="SMART" id="SM00826">
    <property type="entry name" value="PKS_DH"/>
    <property type="match status" value="1"/>
</dbReference>
<dbReference type="InterPro" id="IPR049900">
    <property type="entry name" value="PKS_mFAS_DH"/>
</dbReference>
<keyword evidence="3" id="KW-0436">Ligase</keyword>
<dbReference type="CDD" id="cd05930">
    <property type="entry name" value="A_NRPS"/>
    <property type="match status" value="1"/>
</dbReference>
<dbReference type="Pfam" id="PF07993">
    <property type="entry name" value="NAD_binding_4"/>
    <property type="match status" value="1"/>
</dbReference>
<dbReference type="Gene3D" id="3.10.129.110">
    <property type="entry name" value="Polyketide synthase dehydratase"/>
    <property type="match status" value="1"/>
</dbReference>
<evidence type="ECO:0000259" key="13">
    <source>
        <dbReference type="PROSITE" id="PS52019"/>
    </source>
</evidence>
<protein>
    <recommendedName>
        <fullName evidence="16">Polyketide synthase</fullName>
    </recommendedName>
</protein>
<dbReference type="InterPro" id="IPR020845">
    <property type="entry name" value="AMP-binding_CS"/>
</dbReference>
<evidence type="ECO:0008006" key="16">
    <source>
        <dbReference type="Google" id="ProtNLM"/>
    </source>
</evidence>
<dbReference type="InterPro" id="IPR020841">
    <property type="entry name" value="PKS_Beta-ketoAc_synthase_dom"/>
</dbReference>
<dbReference type="GO" id="GO:0016874">
    <property type="term" value="F:ligase activity"/>
    <property type="evidence" value="ECO:0007669"/>
    <property type="project" value="UniProtKB-KW"/>
</dbReference>
<feature type="domain" description="Carrier" evidence="11">
    <location>
        <begin position="3512"/>
        <end position="3589"/>
    </location>
</feature>
<feature type="region of interest" description="Disordered" evidence="10">
    <location>
        <begin position="2430"/>
        <end position="2488"/>
    </location>
</feature>
<evidence type="ECO:0000259" key="12">
    <source>
        <dbReference type="PROSITE" id="PS52004"/>
    </source>
</evidence>
<dbReference type="InterPro" id="IPR016035">
    <property type="entry name" value="Acyl_Trfase/lysoPLipase"/>
</dbReference>
<dbReference type="Pfam" id="PF00698">
    <property type="entry name" value="Acyl_transf_1"/>
    <property type="match status" value="1"/>
</dbReference>
<dbReference type="Pfam" id="PF08242">
    <property type="entry name" value="Methyltransf_12"/>
    <property type="match status" value="1"/>
</dbReference>
<dbReference type="InterPro" id="IPR020807">
    <property type="entry name" value="PKS_DH"/>
</dbReference>
<evidence type="ECO:0000259" key="11">
    <source>
        <dbReference type="PROSITE" id="PS50075"/>
    </source>
</evidence>
<dbReference type="InterPro" id="IPR014031">
    <property type="entry name" value="Ketoacyl_synth_C"/>
</dbReference>
<dbReference type="Pfam" id="PF14765">
    <property type="entry name" value="PS-DH"/>
    <property type="match status" value="1"/>
</dbReference>
<dbReference type="InterPro" id="IPR009081">
    <property type="entry name" value="PP-bd_ACP"/>
</dbReference>
<proteinExistence type="inferred from homology"/>
<dbReference type="PROSITE" id="PS00606">
    <property type="entry name" value="KS3_1"/>
    <property type="match status" value="1"/>
</dbReference>
<keyword evidence="15" id="KW-1185">Reference proteome</keyword>
<dbReference type="PANTHER" id="PTHR43775:SF20">
    <property type="entry name" value="HYBRID PKS-NRPS SYNTHETASE APDA"/>
    <property type="match status" value="1"/>
</dbReference>
<dbReference type="InterPro" id="IPR020806">
    <property type="entry name" value="PKS_PP-bd"/>
</dbReference>
<dbReference type="SMART" id="SM00822">
    <property type="entry name" value="PKS_KR"/>
    <property type="match status" value="1"/>
</dbReference>
<dbReference type="InterPro" id="IPR018201">
    <property type="entry name" value="Ketoacyl_synth_AS"/>
</dbReference>
<reference evidence="14" key="1">
    <citation type="submission" date="2020-06" db="EMBL/GenBank/DDBJ databases">
        <authorList>
            <person name="Onetto C."/>
        </authorList>
    </citation>
    <scope>NUCLEOTIDE SEQUENCE</scope>
</reference>
<gene>
    <name evidence="14" type="ORF">AWRI4620_LOCUS5747</name>
</gene>
<dbReference type="InterPro" id="IPR045851">
    <property type="entry name" value="AMP-bd_C_sf"/>
</dbReference>
<dbReference type="FunFam" id="3.40.47.10:FF:000019">
    <property type="entry name" value="Polyketide synthase type I"/>
    <property type="match status" value="1"/>
</dbReference>
<dbReference type="Gene3D" id="3.30.300.30">
    <property type="match status" value="1"/>
</dbReference>
<evidence type="ECO:0000256" key="7">
    <source>
        <dbReference type="ARBA" id="ARBA00023268"/>
    </source>
</evidence>
<dbReference type="InterPro" id="IPR013968">
    <property type="entry name" value="PKS_KR"/>
</dbReference>
<dbReference type="InterPro" id="IPR006162">
    <property type="entry name" value="Ppantetheine_attach_site"/>
</dbReference>
<dbReference type="Gene3D" id="3.40.50.150">
    <property type="entry name" value="Vaccinia Virus protein VP39"/>
    <property type="match status" value="1"/>
</dbReference>
<dbReference type="Pfam" id="PF00668">
    <property type="entry name" value="Condensation"/>
    <property type="match status" value="1"/>
</dbReference>
<dbReference type="SUPFAM" id="SSF53335">
    <property type="entry name" value="S-adenosyl-L-methionine-dependent methyltransferases"/>
    <property type="match status" value="1"/>
</dbReference>
<dbReference type="SUPFAM" id="SSF52151">
    <property type="entry name" value="FabD/lysophospholipase-like"/>
    <property type="match status" value="1"/>
</dbReference>
<dbReference type="SUPFAM" id="SSF52777">
    <property type="entry name" value="CoA-dependent acyltransferases"/>
    <property type="match status" value="2"/>
</dbReference>
<dbReference type="Gene3D" id="3.30.559.30">
    <property type="entry name" value="Nonribosomal peptide synthetase, condensation domain"/>
    <property type="match status" value="1"/>
</dbReference>
<evidence type="ECO:0000256" key="8">
    <source>
        <dbReference type="ARBA" id="ARBA00029443"/>
    </source>
</evidence>
<keyword evidence="5" id="KW-0808">Transferase</keyword>
<dbReference type="InterPro" id="IPR029063">
    <property type="entry name" value="SAM-dependent_MTases_sf"/>
</dbReference>
<dbReference type="CDD" id="cd00833">
    <property type="entry name" value="PKS"/>
    <property type="match status" value="1"/>
</dbReference>
<organism evidence="14 15">
    <name type="scientific">Aureobasidium uvarum</name>
    <dbReference type="NCBI Taxonomy" id="2773716"/>
    <lineage>
        <taxon>Eukaryota</taxon>
        <taxon>Fungi</taxon>
        <taxon>Dikarya</taxon>
        <taxon>Ascomycota</taxon>
        <taxon>Pezizomycotina</taxon>
        <taxon>Dothideomycetes</taxon>
        <taxon>Dothideomycetidae</taxon>
        <taxon>Dothideales</taxon>
        <taxon>Saccotheciaceae</taxon>
        <taxon>Aureobasidium</taxon>
    </lineage>
</organism>
<dbReference type="PROSITE" id="PS50075">
    <property type="entry name" value="CARRIER"/>
    <property type="match status" value="1"/>
</dbReference>
<feature type="domain" description="PKS/mFAS DH" evidence="13">
    <location>
        <begin position="947"/>
        <end position="1246"/>
    </location>
</feature>
<dbReference type="SMART" id="SM00823">
    <property type="entry name" value="PKS_PP"/>
    <property type="match status" value="2"/>
</dbReference>
<dbReference type="SUPFAM" id="SSF47336">
    <property type="entry name" value="ACP-like"/>
    <property type="match status" value="2"/>
</dbReference>
<dbReference type="Proteomes" id="UP000745764">
    <property type="component" value="Unassembled WGS sequence"/>
</dbReference>
<dbReference type="NCBIfam" id="TIGR01733">
    <property type="entry name" value="AA-adenyl-dom"/>
    <property type="match status" value="1"/>
</dbReference>
<evidence type="ECO:0000313" key="14">
    <source>
        <dbReference type="EMBL" id="CAD0111492.1"/>
    </source>
</evidence>
<feature type="region of interest" description="C-terminal hotdog fold" evidence="9">
    <location>
        <begin position="1096"/>
        <end position="1246"/>
    </location>
</feature>
<dbReference type="GO" id="GO:0004315">
    <property type="term" value="F:3-oxoacyl-[acyl-carrier-protein] synthase activity"/>
    <property type="evidence" value="ECO:0007669"/>
    <property type="project" value="InterPro"/>
</dbReference>
<dbReference type="GO" id="GO:0031177">
    <property type="term" value="F:phosphopantetheine binding"/>
    <property type="evidence" value="ECO:0007669"/>
    <property type="project" value="InterPro"/>
</dbReference>
<dbReference type="PROSITE" id="PS52019">
    <property type="entry name" value="PKS_MFAS_DH"/>
    <property type="match status" value="1"/>
</dbReference>
<dbReference type="InterPro" id="IPR010071">
    <property type="entry name" value="AA_adenyl_dom"/>
</dbReference>
<dbReference type="Pfam" id="PF00550">
    <property type="entry name" value="PP-binding"/>
    <property type="match status" value="2"/>
</dbReference>
<keyword evidence="6" id="KW-0677">Repeat</keyword>
<dbReference type="InterPro" id="IPR032821">
    <property type="entry name" value="PKS_assoc"/>
</dbReference>
<dbReference type="Pfam" id="PF02801">
    <property type="entry name" value="Ketoacyl-synt_C"/>
    <property type="match status" value="1"/>
</dbReference>
<dbReference type="InterPro" id="IPR014030">
    <property type="entry name" value="Ketoacyl_synth_N"/>
</dbReference>
<dbReference type="InterPro" id="IPR014043">
    <property type="entry name" value="Acyl_transferase_dom"/>
</dbReference>
<evidence type="ECO:0000256" key="9">
    <source>
        <dbReference type="PROSITE-ProRule" id="PRU01363"/>
    </source>
</evidence>
<dbReference type="Gene3D" id="3.40.47.10">
    <property type="match status" value="1"/>
</dbReference>
<dbReference type="InterPro" id="IPR057326">
    <property type="entry name" value="KR_dom"/>
</dbReference>
<dbReference type="GO" id="GO:0004312">
    <property type="term" value="F:fatty acid synthase activity"/>
    <property type="evidence" value="ECO:0007669"/>
    <property type="project" value="TreeGrafter"/>
</dbReference>
<dbReference type="InterPro" id="IPR036736">
    <property type="entry name" value="ACP-like_sf"/>
</dbReference>
<dbReference type="Pfam" id="PF00109">
    <property type="entry name" value="ketoacyl-synt"/>
    <property type="match status" value="1"/>
</dbReference>
<dbReference type="Pfam" id="PF08659">
    <property type="entry name" value="KR"/>
    <property type="match status" value="1"/>
</dbReference>
<dbReference type="PROSITE" id="PS00012">
    <property type="entry name" value="PHOSPHOPANTETHEINE"/>
    <property type="match status" value="1"/>
</dbReference>
<dbReference type="SUPFAM" id="SSF51735">
    <property type="entry name" value="NAD(P)-binding Rossmann-fold domains"/>
    <property type="match status" value="2"/>
</dbReference>
<dbReference type="GO" id="GO:0006633">
    <property type="term" value="P:fatty acid biosynthetic process"/>
    <property type="evidence" value="ECO:0007669"/>
    <property type="project" value="InterPro"/>
</dbReference>
<keyword evidence="7" id="KW-0511">Multifunctional enzyme</keyword>
<dbReference type="SUPFAM" id="SSF53901">
    <property type="entry name" value="Thiolase-like"/>
    <property type="match status" value="1"/>
</dbReference>
<dbReference type="InterPro" id="IPR023213">
    <property type="entry name" value="CAT-like_dom_sf"/>
</dbReference>
<feature type="domain" description="Ketosynthase family 3 (KS3)" evidence="12">
    <location>
        <begin position="6"/>
        <end position="440"/>
    </location>
</feature>
<dbReference type="InterPro" id="IPR042099">
    <property type="entry name" value="ANL_N_sf"/>
</dbReference>
<dbReference type="InterPro" id="IPR016036">
    <property type="entry name" value="Malonyl_transacylase_ACP-bd"/>
</dbReference>
<dbReference type="InterPro" id="IPR013120">
    <property type="entry name" value="FAR_NAD-bd"/>
</dbReference>
<dbReference type="Gene3D" id="3.30.559.10">
    <property type="entry name" value="Chloramphenicol acetyltransferase-like domain"/>
    <property type="match status" value="1"/>
</dbReference>
<evidence type="ECO:0000256" key="5">
    <source>
        <dbReference type="ARBA" id="ARBA00022679"/>
    </source>
</evidence>
<dbReference type="InterPro" id="IPR036291">
    <property type="entry name" value="NAD(P)-bd_dom_sf"/>
</dbReference>
<dbReference type="InterPro" id="IPR000873">
    <property type="entry name" value="AMP-dep_synth/lig_dom"/>
</dbReference>
<dbReference type="Pfam" id="PF16197">
    <property type="entry name" value="KAsynt_C_assoc"/>
    <property type="match status" value="1"/>
</dbReference>
<evidence type="ECO:0000256" key="10">
    <source>
        <dbReference type="SAM" id="MobiDB-lite"/>
    </source>
</evidence>
<dbReference type="CDD" id="cd19532">
    <property type="entry name" value="C_PKS-NRPS"/>
    <property type="match status" value="1"/>
</dbReference>
<keyword evidence="1" id="KW-0596">Phosphopantetheine</keyword>
<dbReference type="GO" id="GO:0008168">
    <property type="term" value="F:methyltransferase activity"/>
    <property type="evidence" value="ECO:0007669"/>
    <property type="project" value="UniProtKB-KW"/>
</dbReference>
<dbReference type="InterPro" id="IPR049551">
    <property type="entry name" value="PKS_DH_C"/>
</dbReference>
<accession>A0A9N8KP64</accession>
<evidence type="ECO:0000256" key="3">
    <source>
        <dbReference type="ARBA" id="ARBA00022598"/>
    </source>
</evidence>
<dbReference type="SUPFAM" id="SSF56801">
    <property type="entry name" value="Acetyl-CoA synthetase-like"/>
    <property type="match status" value="1"/>
</dbReference>
<dbReference type="Gene3D" id="3.40.366.10">
    <property type="entry name" value="Malonyl-Coenzyme A Acyl Carrier Protein, domain 2"/>
    <property type="match status" value="1"/>
</dbReference>
<evidence type="ECO:0000256" key="1">
    <source>
        <dbReference type="ARBA" id="ARBA00022450"/>
    </source>
</evidence>
<dbReference type="InterPro" id="IPR016039">
    <property type="entry name" value="Thiolase-like"/>
</dbReference>
<evidence type="ECO:0000313" key="15">
    <source>
        <dbReference type="Proteomes" id="UP000745764"/>
    </source>
</evidence>
<keyword evidence="4" id="KW-0489">Methyltransferase</keyword>